<accession>A0A0C3L3D8</accession>
<reference evidence="1 2" key="1">
    <citation type="submission" date="2014-04" db="EMBL/GenBank/DDBJ databases">
        <authorList>
            <consortium name="DOE Joint Genome Institute"/>
            <person name="Kuo A."/>
            <person name="Girlanda M."/>
            <person name="Perotto S."/>
            <person name="Kohler A."/>
            <person name="Nagy L.G."/>
            <person name="Floudas D."/>
            <person name="Copeland A."/>
            <person name="Barry K.W."/>
            <person name="Cichocki N."/>
            <person name="Veneault-Fourrey C."/>
            <person name="LaButti K."/>
            <person name="Lindquist E.A."/>
            <person name="Lipzen A."/>
            <person name="Lundell T."/>
            <person name="Morin E."/>
            <person name="Murat C."/>
            <person name="Sun H."/>
            <person name="Tunlid A."/>
            <person name="Henrissat B."/>
            <person name="Grigoriev I.V."/>
            <person name="Hibbett D.S."/>
            <person name="Martin F."/>
            <person name="Nordberg H.P."/>
            <person name="Cantor M.N."/>
            <person name="Hua S.X."/>
        </authorList>
    </citation>
    <scope>NUCLEOTIDE SEQUENCE [LARGE SCALE GENOMIC DNA]</scope>
    <source>
        <strain evidence="1 2">MUT 4182</strain>
    </source>
</reference>
<dbReference type="Proteomes" id="UP000054248">
    <property type="component" value="Unassembled WGS sequence"/>
</dbReference>
<dbReference type="OrthoDB" id="3250550at2759"/>
<evidence type="ECO:0008006" key="3">
    <source>
        <dbReference type="Google" id="ProtNLM"/>
    </source>
</evidence>
<evidence type="ECO:0000313" key="2">
    <source>
        <dbReference type="Proteomes" id="UP000054248"/>
    </source>
</evidence>
<protein>
    <recommendedName>
        <fullName evidence="3">F-box domain-containing protein</fullName>
    </recommendedName>
</protein>
<reference evidence="2" key="2">
    <citation type="submission" date="2015-01" db="EMBL/GenBank/DDBJ databases">
        <title>Evolutionary Origins and Diversification of the Mycorrhizal Mutualists.</title>
        <authorList>
            <consortium name="DOE Joint Genome Institute"/>
            <consortium name="Mycorrhizal Genomics Consortium"/>
            <person name="Kohler A."/>
            <person name="Kuo A."/>
            <person name="Nagy L.G."/>
            <person name="Floudas D."/>
            <person name="Copeland A."/>
            <person name="Barry K.W."/>
            <person name="Cichocki N."/>
            <person name="Veneault-Fourrey C."/>
            <person name="LaButti K."/>
            <person name="Lindquist E.A."/>
            <person name="Lipzen A."/>
            <person name="Lundell T."/>
            <person name="Morin E."/>
            <person name="Murat C."/>
            <person name="Riley R."/>
            <person name="Ohm R."/>
            <person name="Sun H."/>
            <person name="Tunlid A."/>
            <person name="Henrissat B."/>
            <person name="Grigoriev I.V."/>
            <person name="Hibbett D.S."/>
            <person name="Martin F."/>
        </authorList>
    </citation>
    <scope>NUCLEOTIDE SEQUENCE [LARGE SCALE GENOMIC DNA]</scope>
    <source>
        <strain evidence="2">MUT 4182</strain>
    </source>
</reference>
<gene>
    <name evidence="1" type="ORF">M407DRAFT_232905</name>
</gene>
<sequence>MASAKFKSSINRQGVKEIVLLLSPLAPRGVLAFATFSLIPFLEPQLIRGTPGWTRMGPLATNAAAGHPQTSLPTINDLPIEVFHLIVSLVARKEHVDGHDYDLLRALRLVATLWSTLIDDCPQFWSTISSSDPEPVWRMALQKSKQAEIDVDCAKSSILSMRNDFPTTLTKAIVIHTPRVRKLDLLDRDFDYLLSNASITPCLRSLYLRGSTTDHDPIALPLHPVNWAPNLRNVTLDLSHVILKGLLWDNLEGLTIYNSNSLPMEDVIATLAASPGFRYLDLGGPMQPRCYSHQRLIPTVKLEALESLIFHIGQRRGTPFEALGSIITSPKEVFWLVFQASDENLRPENLRSIGRFASRIADGEAEIALKLVVGKCRNHIEMGGFDVEITSHEDEVPNPLAILTHILEGLPPQSLLAVKTAEIRRTEPSLVLGLLPIISSFFPNTSHLIITALDGDLASSIGGRNTDGWIFPQLESLSILHYRGGHHARKAIEPRLKALESGEQLAKLKRLCLPSVRAWNMDEAEIAELNALVPEVIVNLPDE</sequence>
<dbReference type="EMBL" id="KN823624">
    <property type="protein sequence ID" value="KIO16237.1"/>
    <property type="molecule type" value="Genomic_DNA"/>
</dbReference>
<name>A0A0C3L3D8_9AGAM</name>
<organism evidence="1 2">
    <name type="scientific">Tulasnella calospora MUT 4182</name>
    <dbReference type="NCBI Taxonomy" id="1051891"/>
    <lineage>
        <taxon>Eukaryota</taxon>
        <taxon>Fungi</taxon>
        <taxon>Dikarya</taxon>
        <taxon>Basidiomycota</taxon>
        <taxon>Agaricomycotina</taxon>
        <taxon>Agaricomycetes</taxon>
        <taxon>Cantharellales</taxon>
        <taxon>Tulasnellaceae</taxon>
        <taxon>Tulasnella</taxon>
    </lineage>
</organism>
<proteinExistence type="predicted"/>
<dbReference type="AlphaFoldDB" id="A0A0C3L3D8"/>
<dbReference type="SUPFAM" id="SSF52047">
    <property type="entry name" value="RNI-like"/>
    <property type="match status" value="1"/>
</dbReference>
<evidence type="ECO:0000313" key="1">
    <source>
        <dbReference type="EMBL" id="KIO16237.1"/>
    </source>
</evidence>
<dbReference type="HOGENOM" id="CLU_544214_0_0_1"/>
<keyword evidence="2" id="KW-1185">Reference proteome</keyword>